<dbReference type="EMBL" id="DYYI01000034">
    <property type="protein sequence ID" value="HJE19407.1"/>
    <property type="molecule type" value="Genomic_DNA"/>
</dbReference>
<protein>
    <submittedName>
        <fullName evidence="2">Uncharacterized protein</fullName>
    </submittedName>
</protein>
<organism evidence="2 3">
    <name type="scientific">Aliicoccus persicus</name>
    <dbReference type="NCBI Taxonomy" id="930138"/>
    <lineage>
        <taxon>Bacteria</taxon>
        <taxon>Bacillati</taxon>
        <taxon>Bacillota</taxon>
        <taxon>Bacilli</taxon>
        <taxon>Bacillales</taxon>
        <taxon>Staphylococcaceae</taxon>
        <taxon>Aliicoccus</taxon>
    </lineage>
</organism>
<evidence type="ECO:0000313" key="3">
    <source>
        <dbReference type="Proteomes" id="UP000763505"/>
    </source>
</evidence>
<keyword evidence="1" id="KW-0472">Membrane</keyword>
<sequence length="92" mass="10921">MVRYSGVPKVKKSKQPLNDELLDEKYSEINKEIEAELLQEQEKMDGEDQEELPKPEKKAWRNRIILIAIIVGLTMMLFRLMGRTLNFVMFFF</sequence>
<evidence type="ECO:0000313" key="2">
    <source>
        <dbReference type="EMBL" id="HJE19407.1"/>
    </source>
</evidence>
<accession>A0A921B6H0</accession>
<evidence type="ECO:0000256" key="1">
    <source>
        <dbReference type="SAM" id="Phobius"/>
    </source>
</evidence>
<comment type="caution">
    <text evidence="2">The sequence shown here is derived from an EMBL/GenBank/DDBJ whole genome shotgun (WGS) entry which is preliminary data.</text>
</comment>
<keyword evidence="1" id="KW-0812">Transmembrane</keyword>
<proteinExistence type="predicted"/>
<reference evidence="2" key="1">
    <citation type="journal article" date="2021" name="PeerJ">
        <title>Extensive microbial diversity within the chicken gut microbiome revealed by metagenomics and culture.</title>
        <authorList>
            <person name="Gilroy R."/>
            <person name="Ravi A."/>
            <person name="Getino M."/>
            <person name="Pursley I."/>
            <person name="Horton D.L."/>
            <person name="Alikhan N.F."/>
            <person name="Baker D."/>
            <person name="Gharbi K."/>
            <person name="Hall N."/>
            <person name="Watson M."/>
            <person name="Adriaenssens E.M."/>
            <person name="Foster-Nyarko E."/>
            <person name="Jarju S."/>
            <person name="Secka A."/>
            <person name="Antonio M."/>
            <person name="Oren A."/>
            <person name="Chaudhuri R.R."/>
            <person name="La Ragione R."/>
            <person name="Hildebrand F."/>
            <person name="Pallen M.J."/>
        </authorList>
    </citation>
    <scope>NUCLEOTIDE SEQUENCE</scope>
    <source>
        <strain evidence="2">6019</strain>
    </source>
</reference>
<feature type="transmembrane region" description="Helical" evidence="1">
    <location>
        <begin position="64"/>
        <end position="82"/>
    </location>
</feature>
<reference evidence="2" key="2">
    <citation type="submission" date="2021-09" db="EMBL/GenBank/DDBJ databases">
        <authorList>
            <person name="Gilroy R."/>
        </authorList>
    </citation>
    <scope>NUCLEOTIDE SEQUENCE</scope>
    <source>
        <strain evidence="2">6019</strain>
    </source>
</reference>
<dbReference type="AlphaFoldDB" id="A0A921B6H0"/>
<keyword evidence="1" id="KW-1133">Transmembrane helix</keyword>
<dbReference type="Proteomes" id="UP000763505">
    <property type="component" value="Unassembled WGS sequence"/>
</dbReference>
<name>A0A921B6H0_9STAP</name>
<gene>
    <name evidence="2" type="ORF">K8V35_03530</name>
</gene>